<evidence type="ECO:0000313" key="2">
    <source>
        <dbReference type="EMBL" id="KRN94703.1"/>
    </source>
</evidence>
<dbReference type="OrthoDB" id="1644322at2"/>
<dbReference type="Proteomes" id="UP000051139">
    <property type="component" value="Unassembled WGS sequence"/>
</dbReference>
<keyword evidence="3" id="KW-1185">Reference proteome</keyword>
<dbReference type="STRING" id="348151.IV55_GL000473"/>
<organism evidence="2 3">
    <name type="scientific">Furfurilactobacillus siliginis</name>
    <dbReference type="NCBI Taxonomy" id="348151"/>
    <lineage>
        <taxon>Bacteria</taxon>
        <taxon>Bacillati</taxon>
        <taxon>Bacillota</taxon>
        <taxon>Bacilli</taxon>
        <taxon>Lactobacillales</taxon>
        <taxon>Lactobacillaceae</taxon>
        <taxon>Furfurilactobacillus</taxon>
    </lineage>
</organism>
<evidence type="ECO:0000313" key="4">
    <source>
        <dbReference type="Proteomes" id="UP000321429"/>
    </source>
</evidence>
<protein>
    <recommendedName>
        <fullName evidence="5">DNA-directed RNA polymerase beta subunit</fullName>
    </recommendedName>
</protein>
<proteinExistence type="predicted"/>
<reference evidence="1 4" key="2">
    <citation type="submission" date="2019-07" db="EMBL/GenBank/DDBJ databases">
        <title>Whole genome shotgun sequence of Lactobacillus siliginis NBRC 101315.</title>
        <authorList>
            <person name="Hosoyama A."/>
            <person name="Uohara A."/>
            <person name="Ohji S."/>
            <person name="Ichikawa N."/>
        </authorList>
    </citation>
    <scope>NUCLEOTIDE SEQUENCE [LARGE SCALE GENOMIC DNA]</scope>
    <source>
        <strain evidence="1 4">NBRC 101315</strain>
    </source>
</reference>
<dbReference type="PATRIC" id="fig|348151.3.peg.481"/>
<comment type="caution">
    <text evidence="2">The sequence shown here is derived from an EMBL/GenBank/DDBJ whole genome shotgun (WGS) entry which is preliminary data.</text>
</comment>
<name>A0A0R2KYU2_9LACO</name>
<accession>A0A0R2KYU2</accession>
<dbReference type="Proteomes" id="UP000321429">
    <property type="component" value="Unassembled WGS sequence"/>
</dbReference>
<dbReference type="RefSeq" id="WP_057811226.1">
    <property type="nucleotide sequence ID" value="NZ_BJUD01000009.1"/>
</dbReference>
<evidence type="ECO:0000313" key="1">
    <source>
        <dbReference type="EMBL" id="GEK28415.1"/>
    </source>
</evidence>
<gene>
    <name evidence="2" type="ORF">IV55_GL000473</name>
    <name evidence="1" type="ORF">LSI01_07260</name>
</gene>
<dbReference type="EMBL" id="BJUD01000009">
    <property type="protein sequence ID" value="GEK28415.1"/>
    <property type="molecule type" value="Genomic_DNA"/>
</dbReference>
<dbReference type="EMBL" id="JQCB01000013">
    <property type="protein sequence ID" value="KRN94703.1"/>
    <property type="molecule type" value="Genomic_DNA"/>
</dbReference>
<evidence type="ECO:0000313" key="3">
    <source>
        <dbReference type="Proteomes" id="UP000051139"/>
    </source>
</evidence>
<reference evidence="2 3" key="1">
    <citation type="journal article" date="2015" name="Genome Announc.">
        <title>Expanding the biotechnology potential of lactobacilli through comparative genomics of 213 strains and associated genera.</title>
        <authorList>
            <person name="Sun Z."/>
            <person name="Harris H.M."/>
            <person name="McCann A."/>
            <person name="Guo C."/>
            <person name="Argimon S."/>
            <person name="Zhang W."/>
            <person name="Yang X."/>
            <person name="Jeffery I.B."/>
            <person name="Cooney J.C."/>
            <person name="Kagawa T.F."/>
            <person name="Liu W."/>
            <person name="Song Y."/>
            <person name="Salvetti E."/>
            <person name="Wrobel A."/>
            <person name="Rasinkangas P."/>
            <person name="Parkhill J."/>
            <person name="Rea M.C."/>
            <person name="O'Sullivan O."/>
            <person name="Ritari J."/>
            <person name="Douillard F.P."/>
            <person name="Paul Ross R."/>
            <person name="Yang R."/>
            <person name="Briner A.E."/>
            <person name="Felis G.E."/>
            <person name="de Vos W.M."/>
            <person name="Barrangou R."/>
            <person name="Klaenhammer T.R."/>
            <person name="Caufield P.W."/>
            <person name="Cui Y."/>
            <person name="Zhang H."/>
            <person name="O'Toole P.W."/>
        </authorList>
    </citation>
    <scope>NUCLEOTIDE SEQUENCE [LARGE SCALE GENOMIC DNA]</scope>
    <source>
        <strain evidence="2 3">DSM 22696</strain>
    </source>
</reference>
<sequence length="123" mass="14138">MNEPEPDYNRAHDFFANRYVERGMLKWQGYYLSDHTSALNKEATDKQPQQVHERQSSDTVRELLADAYANQYMVSIQRYPHNSDKVYAPDLTGHISGTTGDAVVLDTGQPLMINDIRHVKLIK</sequence>
<dbReference type="AlphaFoldDB" id="A0A0R2KYU2"/>
<evidence type="ECO:0008006" key="5">
    <source>
        <dbReference type="Google" id="ProtNLM"/>
    </source>
</evidence>